<feature type="transmembrane region" description="Helical" evidence="8">
    <location>
        <begin position="38"/>
        <end position="57"/>
    </location>
</feature>
<organism evidence="9 10">
    <name type="scientific">Achromobacter seleniivolatilans</name>
    <dbReference type="NCBI Taxonomy" id="3047478"/>
    <lineage>
        <taxon>Bacteria</taxon>
        <taxon>Pseudomonadati</taxon>
        <taxon>Pseudomonadota</taxon>
        <taxon>Betaproteobacteria</taxon>
        <taxon>Burkholderiales</taxon>
        <taxon>Alcaligenaceae</taxon>
        <taxon>Achromobacter</taxon>
    </lineage>
</organism>
<keyword evidence="10" id="KW-1185">Reference proteome</keyword>
<gene>
    <name evidence="9" type="ORF">RAS12_24250</name>
</gene>
<dbReference type="Pfam" id="PF01758">
    <property type="entry name" value="SBF"/>
    <property type="match status" value="1"/>
</dbReference>
<evidence type="ECO:0000256" key="7">
    <source>
        <dbReference type="ARBA" id="ARBA00023136"/>
    </source>
</evidence>
<keyword evidence="6 8" id="KW-1133">Transmembrane helix</keyword>
<keyword evidence="3" id="KW-0813">Transport</keyword>
<evidence type="ECO:0000256" key="8">
    <source>
        <dbReference type="SAM" id="Phobius"/>
    </source>
</evidence>
<feature type="transmembrane region" description="Helical" evidence="8">
    <location>
        <begin position="99"/>
        <end position="117"/>
    </location>
</feature>
<proteinExistence type="inferred from homology"/>
<evidence type="ECO:0000313" key="10">
    <source>
        <dbReference type="Proteomes" id="UP001234798"/>
    </source>
</evidence>
<comment type="similarity">
    <text evidence="2">Belongs to the arsenical resistance-3 (ACR3) (TC 2.A.59) family.</text>
</comment>
<dbReference type="PANTHER" id="PTHR43057">
    <property type="entry name" value="ARSENITE EFFLUX TRANSPORTER"/>
    <property type="match status" value="1"/>
</dbReference>
<dbReference type="InterPro" id="IPR038770">
    <property type="entry name" value="Na+/solute_symporter_sf"/>
</dbReference>
<evidence type="ECO:0000256" key="6">
    <source>
        <dbReference type="ARBA" id="ARBA00022989"/>
    </source>
</evidence>
<feature type="transmembrane region" description="Helical" evidence="8">
    <location>
        <begin position="227"/>
        <end position="252"/>
    </location>
</feature>
<keyword evidence="7 8" id="KW-0472">Membrane</keyword>
<accession>A0ABY9LYD3</accession>
<protein>
    <submittedName>
        <fullName evidence="9">Arsenic resistance protein</fullName>
    </submittedName>
</protein>
<dbReference type="InterPro" id="IPR002657">
    <property type="entry name" value="BilAc:Na_symport/Acr3"/>
</dbReference>
<dbReference type="EMBL" id="CP132976">
    <property type="protein sequence ID" value="WMD19700.1"/>
    <property type="molecule type" value="Genomic_DNA"/>
</dbReference>
<dbReference type="RefSeq" id="WP_306942170.1">
    <property type="nucleotide sequence ID" value="NZ_CP132976.1"/>
</dbReference>
<feature type="transmembrane region" description="Helical" evidence="8">
    <location>
        <begin position="165"/>
        <end position="188"/>
    </location>
</feature>
<keyword evidence="5 8" id="KW-0812">Transmembrane</keyword>
<keyword evidence="4" id="KW-1003">Cell membrane</keyword>
<feature type="transmembrane region" description="Helical" evidence="8">
    <location>
        <begin position="129"/>
        <end position="153"/>
    </location>
</feature>
<evidence type="ECO:0000313" key="9">
    <source>
        <dbReference type="EMBL" id="WMD19700.1"/>
    </source>
</evidence>
<reference evidence="9 10" key="1">
    <citation type="submission" date="2023-08" db="EMBL/GenBank/DDBJ databases">
        <title>Achromobacter seleniivolatilans sp. nov., isolated from seleniferous soil.</title>
        <authorList>
            <person name="Zhang S."/>
            <person name="Li K."/>
            <person name="Peng J."/>
            <person name="Zhao Q."/>
            <person name="Wang H."/>
            <person name="Guo Y."/>
        </authorList>
    </citation>
    <scope>NUCLEOTIDE SEQUENCE [LARGE SCALE GENOMIC DNA]</scope>
    <source>
        <strain evidence="9 10">R39</strain>
    </source>
</reference>
<evidence type="ECO:0000256" key="4">
    <source>
        <dbReference type="ARBA" id="ARBA00022475"/>
    </source>
</evidence>
<evidence type="ECO:0000256" key="2">
    <source>
        <dbReference type="ARBA" id="ARBA00010110"/>
    </source>
</evidence>
<evidence type="ECO:0000256" key="1">
    <source>
        <dbReference type="ARBA" id="ARBA00004651"/>
    </source>
</evidence>
<feature type="transmembrane region" description="Helical" evidence="8">
    <location>
        <begin position="69"/>
        <end position="93"/>
    </location>
</feature>
<evidence type="ECO:0000256" key="5">
    <source>
        <dbReference type="ARBA" id="ARBA00022692"/>
    </source>
</evidence>
<feature type="transmembrane region" description="Helical" evidence="8">
    <location>
        <begin position="200"/>
        <end position="221"/>
    </location>
</feature>
<sequence length="332" mass="35309">MSSANLRDLLETRQISVYFVAVSAAFVTAFFLPATRGLAVAIEPLLALMLFVTFLQVPMGELRQAMTNVRFVGALITANFVAIPVLVAILLPWLPGESLIRIGFLLVVLTPCIDYVVTFAHLGRADARALLAATPILLVGQMLLLPLYLQLFLGGETSQLVSWEPFIYAFVWLIAVPLVLAAACQAWATRSNVGSKVTEVLGLLPVPATAAVLAVVVAAVTPELGQALIPVGQVVPLYIAFALLSPVVGWIVARAWRLPAAQRLAVGFSAATRNSLVVLPLALAIPGAIPILPAVIVTQTLIELVAELVYVKFARRACNNNLLGPKPAGRGE</sequence>
<dbReference type="PANTHER" id="PTHR43057:SF1">
    <property type="entry name" value="ARSENICAL-RESISTANCE PROTEIN 3"/>
    <property type="match status" value="1"/>
</dbReference>
<dbReference type="Gene3D" id="1.20.1530.20">
    <property type="match status" value="1"/>
</dbReference>
<name>A0ABY9LYD3_9BURK</name>
<comment type="subcellular location">
    <subcellularLocation>
        <location evidence="1">Cell membrane</location>
        <topology evidence="1">Multi-pass membrane protein</topology>
    </subcellularLocation>
</comment>
<evidence type="ECO:0000256" key="3">
    <source>
        <dbReference type="ARBA" id="ARBA00022448"/>
    </source>
</evidence>
<feature type="transmembrane region" description="Helical" evidence="8">
    <location>
        <begin position="15"/>
        <end position="32"/>
    </location>
</feature>
<dbReference type="Proteomes" id="UP001234798">
    <property type="component" value="Chromosome"/>
</dbReference>
<dbReference type="InterPro" id="IPR004706">
    <property type="entry name" value="Arsenical-R_Acr3"/>
</dbReference>